<name>A0ABT8W1W8_9GAMM</name>
<keyword evidence="2" id="KW-1185">Reference proteome</keyword>
<dbReference type="Proteomes" id="UP001168640">
    <property type="component" value="Unassembled WGS sequence"/>
</dbReference>
<evidence type="ECO:0000313" key="2">
    <source>
        <dbReference type="Proteomes" id="UP001168640"/>
    </source>
</evidence>
<reference evidence="1" key="1">
    <citation type="submission" date="2023-07" db="EMBL/GenBank/DDBJ databases">
        <title>Marinobacter sp. chi1 genome sequencing and assembly.</title>
        <authorList>
            <person name="Park S."/>
        </authorList>
    </citation>
    <scope>NUCLEOTIDE SEQUENCE</scope>
    <source>
        <strain evidence="1">Chi1</strain>
    </source>
</reference>
<protein>
    <submittedName>
        <fullName evidence="1">Uncharacterized protein</fullName>
    </submittedName>
</protein>
<accession>A0ABT8W1W8</accession>
<organism evidence="1 2">
    <name type="scientific">Marinobacter suaedae</name>
    <dbReference type="NCBI Taxonomy" id="3057675"/>
    <lineage>
        <taxon>Bacteria</taxon>
        <taxon>Pseudomonadati</taxon>
        <taxon>Pseudomonadota</taxon>
        <taxon>Gammaproteobacteria</taxon>
        <taxon>Pseudomonadales</taxon>
        <taxon>Marinobacteraceae</taxon>
        <taxon>Marinobacter</taxon>
    </lineage>
</organism>
<dbReference type="RefSeq" id="WP_302909961.1">
    <property type="nucleotide sequence ID" value="NZ_JAUMIS010000002.1"/>
</dbReference>
<sequence length="94" mass="9339">MATFLVYADKPNKRRPDGLNALVVEAADAASAPAAARGLLKSGGTPSDFESFAVVEVVAGVQFACQGDGVVAQPGNAAGLPTIDRGGNTPLAAV</sequence>
<comment type="caution">
    <text evidence="1">The sequence shown here is derived from an EMBL/GenBank/DDBJ whole genome shotgun (WGS) entry which is preliminary data.</text>
</comment>
<gene>
    <name evidence="1" type="ORF">QVZ43_10915</name>
</gene>
<dbReference type="EMBL" id="JAUMIS010000002">
    <property type="protein sequence ID" value="MDO3722234.1"/>
    <property type="molecule type" value="Genomic_DNA"/>
</dbReference>
<proteinExistence type="predicted"/>
<evidence type="ECO:0000313" key="1">
    <source>
        <dbReference type="EMBL" id="MDO3722234.1"/>
    </source>
</evidence>